<evidence type="ECO:0000313" key="2">
    <source>
        <dbReference type="EMBL" id="EXZ43350.1"/>
    </source>
</evidence>
<proteinExistence type="predicted"/>
<protein>
    <recommendedName>
        <fullName evidence="4">Transmembrane protein</fullName>
    </recommendedName>
</protein>
<accession>A0A015YA43</accession>
<dbReference type="Proteomes" id="UP000022272">
    <property type="component" value="Unassembled WGS sequence"/>
</dbReference>
<keyword evidence="1" id="KW-1133">Transmembrane helix</keyword>
<organism evidence="2 3">
    <name type="scientific">Bacteroides fragilis str. 2-F-2 #4</name>
    <dbReference type="NCBI Taxonomy" id="1339280"/>
    <lineage>
        <taxon>Bacteria</taxon>
        <taxon>Pseudomonadati</taxon>
        <taxon>Bacteroidota</taxon>
        <taxon>Bacteroidia</taxon>
        <taxon>Bacteroidales</taxon>
        <taxon>Bacteroidaceae</taxon>
        <taxon>Bacteroides</taxon>
    </lineage>
</organism>
<feature type="transmembrane region" description="Helical" evidence="1">
    <location>
        <begin position="12"/>
        <end position="35"/>
    </location>
</feature>
<keyword evidence="1" id="KW-0472">Membrane</keyword>
<sequence length="53" mass="6412">MYKKVLFFIRNAGLSCFISFLWSVFMIKQLFVALFSDFVRNRMLCIYYNKGKL</sequence>
<dbReference type="PATRIC" id="fig|1339280.3.peg.3423"/>
<evidence type="ECO:0008006" key="4">
    <source>
        <dbReference type="Google" id="ProtNLM"/>
    </source>
</evidence>
<evidence type="ECO:0000313" key="3">
    <source>
        <dbReference type="Proteomes" id="UP000022272"/>
    </source>
</evidence>
<gene>
    <name evidence="2" type="ORF">M076_3578</name>
</gene>
<evidence type="ECO:0000256" key="1">
    <source>
        <dbReference type="SAM" id="Phobius"/>
    </source>
</evidence>
<name>A0A015YA43_BACFG</name>
<comment type="caution">
    <text evidence="2">The sequence shown here is derived from an EMBL/GenBank/DDBJ whole genome shotgun (WGS) entry which is preliminary data.</text>
</comment>
<keyword evidence="1" id="KW-0812">Transmembrane</keyword>
<dbReference type="EMBL" id="JGDM01000080">
    <property type="protein sequence ID" value="EXZ43350.1"/>
    <property type="molecule type" value="Genomic_DNA"/>
</dbReference>
<reference evidence="2 3" key="1">
    <citation type="submission" date="2014-02" db="EMBL/GenBank/DDBJ databases">
        <authorList>
            <person name="Sears C."/>
            <person name="Carroll K."/>
            <person name="Sack B.R."/>
            <person name="Qadri F."/>
            <person name="Myers L.L."/>
            <person name="Chung G.-T."/>
            <person name="Escheverria P."/>
            <person name="Fraser C.M."/>
            <person name="Sadzewicz L."/>
            <person name="Shefchek K.A."/>
            <person name="Tallon L."/>
            <person name="Das S.P."/>
            <person name="Daugherty S."/>
            <person name="Mongodin E.F."/>
        </authorList>
    </citation>
    <scope>NUCLEOTIDE SEQUENCE [LARGE SCALE GENOMIC DNA]</scope>
    <source>
        <strain evidence="2 3">2-F-2 #4</strain>
    </source>
</reference>
<dbReference type="AlphaFoldDB" id="A0A015YA43"/>